<evidence type="ECO:0000256" key="2">
    <source>
        <dbReference type="SAM" id="MobiDB-lite"/>
    </source>
</evidence>
<reference evidence="3 4" key="1">
    <citation type="submission" date="2018-10" db="EMBL/GenBank/DDBJ databases">
        <title>Robbsia sp. DHC34, isolated from soil.</title>
        <authorList>
            <person name="Gao Z.-H."/>
            <person name="Qiu L.-H."/>
        </authorList>
    </citation>
    <scope>NUCLEOTIDE SEQUENCE [LARGE SCALE GENOMIC DNA]</scope>
    <source>
        <strain evidence="3 4">DHC34</strain>
    </source>
</reference>
<feature type="repeat" description="TPR" evidence="1">
    <location>
        <begin position="207"/>
        <end position="240"/>
    </location>
</feature>
<dbReference type="SMART" id="SM00028">
    <property type="entry name" value="TPR"/>
    <property type="match status" value="8"/>
</dbReference>
<comment type="caution">
    <text evidence="3">The sequence shown here is derived from an EMBL/GenBank/DDBJ whole genome shotgun (WGS) entry which is preliminary data.</text>
</comment>
<dbReference type="Pfam" id="PF13432">
    <property type="entry name" value="TPR_16"/>
    <property type="match status" value="2"/>
</dbReference>
<evidence type="ECO:0000313" key="4">
    <source>
        <dbReference type="Proteomes" id="UP000270342"/>
    </source>
</evidence>
<dbReference type="Pfam" id="PF01075">
    <property type="entry name" value="Glyco_transf_9"/>
    <property type="match status" value="1"/>
</dbReference>
<dbReference type="InterPro" id="IPR002201">
    <property type="entry name" value="Glyco_trans_9"/>
</dbReference>
<dbReference type="GO" id="GO:0006493">
    <property type="term" value="P:protein O-linked glycosylation"/>
    <property type="evidence" value="ECO:0007669"/>
    <property type="project" value="InterPro"/>
</dbReference>
<dbReference type="Gene3D" id="1.25.40.10">
    <property type="entry name" value="Tetratricopeptide repeat domain"/>
    <property type="match status" value="4"/>
</dbReference>
<organism evidence="3 4">
    <name type="scientific">Pararobbsia silviterrae</name>
    <dbReference type="NCBI Taxonomy" id="1792498"/>
    <lineage>
        <taxon>Bacteria</taxon>
        <taxon>Pseudomonadati</taxon>
        <taxon>Pseudomonadota</taxon>
        <taxon>Betaproteobacteria</taxon>
        <taxon>Burkholderiales</taxon>
        <taxon>Burkholderiaceae</taxon>
        <taxon>Pararobbsia</taxon>
    </lineage>
</organism>
<proteinExistence type="predicted"/>
<feature type="region of interest" description="Disordered" evidence="2">
    <location>
        <begin position="1"/>
        <end position="35"/>
    </location>
</feature>
<dbReference type="EMBL" id="RBZU01000001">
    <property type="protein sequence ID" value="RKP58469.1"/>
    <property type="molecule type" value="Genomic_DNA"/>
</dbReference>
<dbReference type="Pfam" id="PF00515">
    <property type="entry name" value="TPR_1"/>
    <property type="match status" value="1"/>
</dbReference>
<sequence>MVKKHVPPTRRAAGAVARRPDAARRSAAVAATQPPASSAEWQQAIAFHQQNRFDEAAACYEAVLARDPVHRDALQMLGLVCLTRGDAVRAVELIRRSIEVDPYLYTAHANLGASYKALGQLDAAFACYDAAVALKPDYVDGPIHAGNLLSELGRIPEALARFDAALAIDPHHAGALNNRGNALRRLGRHDQALACFDRLIAREPNRPDAQLNRGVVLLELDRHTEALAAFDRLIAQHPTHAIAWNNRGNTLMKMRRYAQAIEALDRTLQLAPDYAPAWVNRGNTLLSMCRYAEARAALSHVRALAPGLAEAQWNLANLDLLEGHFARGWRDFEARWRVGSLEPRRHTSIPAWLGETDMRGKRVLVWHEQGLGDSIQFCRFAREFAARGVTPVLEIQPALKRLVAASLPGVEVIETGESAPPCDAAIPLMSLPLALGIDIGSMDASAAYLRADAAGRAMHAHTHAVAPHEAGAGTDTDTRLRVALAVSGNPTHHNDVNRSIALAALAPALAGIDCVLVQKGLRPDDARQLPHHANIRYAGDALTDFADTAAVLADCDLVISVDTSIAHLGGALGKPTWVLLPAHPDWRWQLGRDDTPWYPSMRLFRQTHAGDWAGVIARMVTALQTFARGEPARVPV</sequence>
<gene>
    <name evidence="3" type="ORF">D7S86_00440</name>
</gene>
<keyword evidence="1" id="KW-0802">TPR repeat</keyword>
<dbReference type="AlphaFoldDB" id="A0A494Y6W9"/>
<dbReference type="SUPFAM" id="SSF53756">
    <property type="entry name" value="UDP-Glycosyltransferase/glycogen phosphorylase"/>
    <property type="match status" value="1"/>
</dbReference>
<dbReference type="Pfam" id="PF13181">
    <property type="entry name" value="TPR_8"/>
    <property type="match status" value="1"/>
</dbReference>
<accession>A0A494Y6W9</accession>
<keyword evidence="4" id="KW-1185">Reference proteome</keyword>
<dbReference type="SUPFAM" id="SSF48452">
    <property type="entry name" value="TPR-like"/>
    <property type="match status" value="1"/>
</dbReference>
<dbReference type="PROSITE" id="PS50005">
    <property type="entry name" value="TPR"/>
    <property type="match status" value="6"/>
</dbReference>
<dbReference type="InterPro" id="IPR037919">
    <property type="entry name" value="OGT"/>
</dbReference>
<dbReference type="Proteomes" id="UP000270342">
    <property type="component" value="Unassembled WGS sequence"/>
</dbReference>
<dbReference type="PANTHER" id="PTHR44366">
    <property type="entry name" value="UDP-N-ACETYLGLUCOSAMINE--PEPTIDE N-ACETYLGLUCOSAMINYLTRANSFERASE 110 KDA SUBUNIT"/>
    <property type="match status" value="1"/>
</dbReference>
<evidence type="ECO:0000256" key="1">
    <source>
        <dbReference type="PROSITE-ProRule" id="PRU00339"/>
    </source>
</evidence>
<dbReference type="RefSeq" id="WP_121082063.1">
    <property type="nucleotide sequence ID" value="NZ_RBZU01000001.1"/>
</dbReference>
<dbReference type="InterPro" id="IPR019734">
    <property type="entry name" value="TPR_rpt"/>
</dbReference>
<dbReference type="PANTHER" id="PTHR44366:SF1">
    <property type="entry name" value="UDP-N-ACETYLGLUCOSAMINE--PEPTIDE N-ACETYLGLUCOSAMINYLTRANSFERASE 110 KDA SUBUNIT"/>
    <property type="match status" value="1"/>
</dbReference>
<name>A0A494Y6W9_9BURK</name>
<feature type="repeat" description="TPR" evidence="1">
    <location>
        <begin position="139"/>
        <end position="172"/>
    </location>
</feature>
<dbReference type="Gene3D" id="3.40.50.2000">
    <property type="entry name" value="Glycogen Phosphorylase B"/>
    <property type="match status" value="1"/>
</dbReference>
<evidence type="ECO:0000313" key="3">
    <source>
        <dbReference type="EMBL" id="RKP58469.1"/>
    </source>
</evidence>
<protein>
    <submittedName>
        <fullName evidence="3">Tetratricopeptide repeat protein</fullName>
    </submittedName>
</protein>
<feature type="repeat" description="TPR" evidence="1">
    <location>
        <begin position="105"/>
        <end position="138"/>
    </location>
</feature>
<feature type="repeat" description="TPR" evidence="1">
    <location>
        <begin position="241"/>
        <end position="274"/>
    </location>
</feature>
<dbReference type="GO" id="GO:0097363">
    <property type="term" value="F:protein O-acetylglucosaminyltransferase activity"/>
    <property type="evidence" value="ECO:0007669"/>
    <property type="project" value="TreeGrafter"/>
</dbReference>
<dbReference type="InterPro" id="IPR011990">
    <property type="entry name" value="TPR-like_helical_dom_sf"/>
</dbReference>
<dbReference type="OrthoDB" id="9814129at2"/>
<feature type="repeat" description="TPR" evidence="1">
    <location>
        <begin position="71"/>
        <end position="104"/>
    </location>
</feature>
<feature type="repeat" description="TPR" evidence="1">
    <location>
        <begin position="173"/>
        <end position="206"/>
    </location>
</feature>
<dbReference type="PROSITE" id="PS50293">
    <property type="entry name" value="TPR_REGION"/>
    <property type="match status" value="1"/>
</dbReference>